<name>A0ABV9N476_9FLAO</name>
<dbReference type="Pfam" id="PF14092">
    <property type="entry name" value="DUF4270"/>
    <property type="match status" value="1"/>
</dbReference>
<proteinExistence type="predicted"/>
<accession>A0ABV9N476</accession>
<protein>
    <submittedName>
        <fullName evidence="2">DUF4270 domain-containing protein</fullName>
    </submittedName>
</protein>
<keyword evidence="1" id="KW-0732">Signal</keyword>
<evidence type="ECO:0000313" key="3">
    <source>
        <dbReference type="Proteomes" id="UP001595953"/>
    </source>
</evidence>
<dbReference type="EMBL" id="JBHSGP010000014">
    <property type="protein sequence ID" value="MFC4723087.1"/>
    <property type="molecule type" value="Genomic_DNA"/>
</dbReference>
<dbReference type="InterPro" id="IPR025366">
    <property type="entry name" value="DUF4270"/>
</dbReference>
<dbReference type="PROSITE" id="PS51257">
    <property type="entry name" value="PROKAR_LIPOPROTEIN"/>
    <property type="match status" value="1"/>
</dbReference>
<comment type="caution">
    <text evidence="2">The sequence shown here is derived from an EMBL/GenBank/DDBJ whole genome shotgun (WGS) entry which is preliminary data.</text>
</comment>
<dbReference type="Proteomes" id="UP001595953">
    <property type="component" value="Unassembled WGS sequence"/>
</dbReference>
<feature type="signal peptide" evidence="1">
    <location>
        <begin position="1"/>
        <end position="25"/>
    </location>
</feature>
<feature type="chain" id="PRO_5045298541" evidence="1">
    <location>
        <begin position="26"/>
        <end position="538"/>
    </location>
</feature>
<organism evidence="2 3">
    <name type="scientific">Geojedonia litorea</name>
    <dbReference type="NCBI Taxonomy" id="1268269"/>
    <lineage>
        <taxon>Bacteria</taxon>
        <taxon>Pseudomonadati</taxon>
        <taxon>Bacteroidota</taxon>
        <taxon>Flavobacteriia</taxon>
        <taxon>Flavobacteriales</taxon>
        <taxon>Flavobacteriaceae</taxon>
        <taxon>Geojedonia</taxon>
    </lineage>
</organism>
<evidence type="ECO:0000256" key="1">
    <source>
        <dbReference type="SAM" id="SignalP"/>
    </source>
</evidence>
<sequence length="538" mass="60067">MKKKQIALKNLAILTLLISSFIACDKDFASIDSDIINNDNAVHFKAAKQKFNVVAYTKKLDPVQTSNLPLNFLGTYYDPVYGTTTANVVSQISTTIFNRVFGNNVKMDSVVLHIPYFSRSISVNDSGKTIYELDSVFGTDPIKLSIYENNYFLRDFNPSSEINSTQTYYSNGSTGLDQINTTQLEGTLIKIAGTPNGVLENFVPNDSEIQIKNTSGEITERLAPALRVKLDTTFWRQKIIAKEGSIELSNLNNFKDYFRGIYFKTEAVNGNGNLSLLNFAGANAKITMYYDIESSTQAGVREKNTYEFTFTGNRFNLISEPSNPITNGDAVNGDEKLYLKGGQGSVAIIDLFSGLIQDPDSGLDVPQLDYFRNRKGKWLINEANLVFYVDQTAVQQLTEPDRVYLYDLENNTPLPDYFVDLVNSTVPVNSRISHLGKLQRVDNEPDGRGIKYKIRLTEHINNILLRDSTNVKLGLAVSANVNIESSSLQYRLLTSDNLNTKVPLSSIVTPRGTVLHGNNTSIEAKKLYLEILYTEPNN</sequence>
<dbReference type="RefSeq" id="WP_387964156.1">
    <property type="nucleotide sequence ID" value="NZ_JBHSGP010000014.1"/>
</dbReference>
<evidence type="ECO:0000313" key="2">
    <source>
        <dbReference type="EMBL" id="MFC4723087.1"/>
    </source>
</evidence>
<reference evidence="3" key="1">
    <citation type="journal article" date="2019" name="Int. J. Syst. Evol. Microbiol.">
        <title>The Global Catalogue of Microorganisms (GCM) 10K type strain sequencing project: providing services to taxonomists for standard genome sequencing and annotation.</title>
        <authorList>
            <consortium name="The Broad Institute Genomics Platform"/>
            <consortium name="The Broad Institute Genome Sequencing Center for Infectious Disease"/>
            <person name="Wu L."/>
            <person name="Ma J."/>
        </authorList>
    </citation>
    <scope>NUCLEOTIDE SEQUENCE [LARGE SCALE GENOMIC DNA]</scope>
    <source>
        <strain evidence="3">CCUG 63682</strain>
    </source>
</reference>
<gene>
    <name evidence="2" type="ORF">ACFO5O_12195</name>
</gene>
<keyword evidence="3" id="KW-1185">Reference proteome</keyword>